<gene>
    <name evidence="1" type="ORF">P872_20895</name>
</gene>
<comment type="caution">
    <text evidence="1">The sequence shown here is derived from an EMBL/GenBank/DDBJ whole genome shotgun (WGS) entry which is preliminary data.</text>
</comment>
<dbReference type="EMBL" id="AWXR01000063">
    <property type="protein sequence ID" value="ERM81073.1"/>
    <property type="molecule type" value="Genomic_DNA"/>
</dbReference>
<dbReference type="Proteomes" id="UP000016843">
    <property type="component" value="Unassembled WGS sequence"/>
</dbReference>
<evidence type="ECO:0008006" key="3">
    <source>
        <dbReference type="Google" id="ProtNLM"/>
    </source>
</evidence>
<dbReference type="SUPFAM" id="SSF48371">
    <property type="entry name" value="ARM repeat"/>
    <property type="match status" value="1"/>
</dbReference>
<name>U5BT46_9BACT</name>
<sequence length="235" mass="28008">MEQIIEKIREELKRNMDVKTLSRSQDFFKERIKCYGVKVPTVNKISKEYFKTIEFNEKSEIFDLCESLWKSGYLEESFVACNWSYALHECYEPEDFQIFENWIDKYVDNWASCDTLCNHTLGEFIEMYPEYLTQLMDFAKSENRWKRRASAVTLILPARKGKFLREILKISDTLLLDKDDLVQKGYGWMLKAASEANQQPIFDYVMRNKAIMPRTSLRYAIEKLPKDLKFKAMEK</sequence>
<dbReference type="OrthoDB" id="1117222at2"/>
<evidence type="ECO:0000313" key="1">
    <source>
        <dbReference type="EMBL" id="ERM81073.1"/>
    </source>
</evidence>
<dbReference type="eggNOG" id="COG4912">
    <property type="taxonomic scope" value="Bacteria"/>
</dbReference>
<dbReference type="InterPro" id="IPR016024">
    <property type="entry name" value="ARM-type_fold"/>
</dbReference>
<dbReference type="InterPro" id="IPR014825">
    <property type="entry name" value="DNA_alkylation"/>
</dbReference>
<dbReference type="AlphaFoldDB" id="U5BT46"/>
<dbReference type="CDD" id="cd06561">
    <property type="entry name" value="AlkD_like"/>
    <property type="match status" value="1"/>
</dbReference>
<dbReference type="Gene3D" id="1.25.10.90">
    <property type="match status" value="1"/>
</dbReference>
<dbReference type="RefSeq" id="WP_019598278.1">
    <property type="nucleotide sequence ID" value="NZ_AWXR01000063.1"/>
</dbReference>
<dbReference type="PANTHER" id="PTHR34070">
    <property type="entry name" value="ARMADILLO-TYPE FOLD"/>
    <property type="match status" value="1"/>
</dbReference>
<evidence type="ECO:0000313" key="2">
    <source>
        <dbReference type="Proteomes" id="UP000016843"/>
    </source>
</evidence>
<keyword evidence="2" id="KW-1185">Reference proteome</keyword>
<protein>
    <recommendedName>
        <fullName evidence="3">DNA alkylation repair protein</fullName>
    </recommendedName>
</protein>
<dbReference type="PATRIC" id="fig|1123057.7.peg.4055"/>
<reference evidence="1 2" key="1">
    <citation type="journal article" date="2013" name="Genome Announc.">
        <title>Draft Genome Sequence of the Psychrophilic and Alkaliphilic Rhodonellum psychrophilum Strain GCM71T.</title>
        <authorList>
            <person name="Hauptmann A.L."/>
            <person name="Glaring M.A."/>
            <person name="Hallin P.F."/>
            <person name="Prieme A."/>
            <person name="Stougaard P."/>
        </authorList>
    </citation>
    <scope>NUCLEOTIDE SEQUENCE [LARGE SCALE GENOMIC DNA]</scope>
    <source>
        <strain evidence="1 2">GCM71</strain>
    </source>
</reference>
<dbReference type="PANTHER" id="PTHR34070:SF1">
    <property type="entry name" value="DNA ALKYLATION REPAIR PROTEIN"/>
    <property type="match status" value="1"/>
</dbReference>
<accession>U5BT46</accession>
<proteinExistence type="predicted"/>
<organism evidence="1 2">
    <name type="scientific">Rhodonellum psychrophilum GCM71 = DSM 17998</name>
    <dbReference type="NCBI Taxonomy" id="1123057"/>
    <lineage>
        <taxon>Bacteria</taxon>
        <taxon>Pseudomonadati</taxon>
        <taxon>Bacteroidota</taxon>
        <taxon>Cytophagia</taxon>
        <taxon>Cytophagales</taxon>
        <taxon>Cytophagaceae</taxon>
        <taxon>Rhodonellum</taxon>
    </lineage>
</organism>
<dbReference type="Pfam" id="PF08713">
    <property type="entry name" value="DNA_alkylation"/>
    <property type="match status" value="1"/>
</dbReference>